<dbReference type="GO" id="GO:0006313">
    <property type="term" value="P:DNA transposition"/>
    <property type="evidence" value="ECO:0007669"/>
    <property type="project" value="InterPro"/>
</dbReference>
<dbReference type="PANTHER" id="PTHR36966:SF1">
    <property type="entry name" value="REP-ASSOCIATED TYROSINE TRANSPOSASE"/>
    <property type="match status" value="1"/>
</dbReference>
<sequence length="91" mass="10802">MLRHHSHTPAHLFLDDTAYFITGAIYNRQHLLQIDALKHELKLCMRRVFSNYGWDLQHWVILDNHYHLLAKSRHGKDMPSIINELHGRSAH</sequence>
<dbReference type="SUPFAM" id="SSF143422">
    <property type="entry name" value="Transposase IS200-like"/>
    <property type="match status" value="1"/>
</dbReference>
<proteinExistence type="predicted"/>
<dbReference type="Gene3D" id="3.30.70.1290">
    <property type="entry name" value="Transposase IS200-like"/>
    <property type="match status" value="1"/>
</dbReference>
<reference evidence="2 3" key="1">
    <citation type="journal article" date="2018" name="Aquat. Microb. Ecol.">
        <title>Gammaproteobacterial methanotrophs dominate.</title>
        <authorList>
            <person name="Rissanen A.J."/>
            <person name="Saarenheimo J."/>
            <person name="Tiirola M."/>
            <person name="Peura S."/>
            <person name="Aalto S.L."/>
            <person name="Karvinen A."/>
            <person name="Nykanen H."/>
        </authorList>
    </citation>
    <scope>NUCLEOTIDE SEQUENCE [LARGE SCALE GENOMIC DNA]</scope>
    <source>
        <strain evidence="2">AMbin10</strain>
    </source>
</reference>
<organism evidence="2 3">
    <name type="scientific">Candidatus Methylumidiphilus alinenensis</name>
    <dbReference type="NCBI Taxonomy" id="2202197"/>
    <lineage>
        <taxon>Bacteria</taxon>
        <taxon>Pseudomonadati</taxon>
        <taxon>Pseudomonadota</taxon>
        <taxon>Gammaproteobacteria</taxon>
        <taxon>Methylococcales</taxon>
        <taxon>Candidatus Methylumidiphilus</taxon>
    </lineage>
</organism>
<protein>
    <recommendedName>
        <fullName evidence="1">Transposase IS200-like domain-containing protein</fullName>
    </recommendedName>
</protein>
<name>A0A2W4QQR9_9GAMM</name>
<evidence type="ECO:0000259" key="1">
    <source>
        <dbReference type="Pfam" id="PF01797"/>
    </source>
</evidence>
<gene>
    <name evidence="2" type="ORF">DM484_24285</name>
</gene>
<dbReference type="PANTHER" id="PTHR36966">
    <property type="entry name" value="REP-ASSOCIATED TYROSINE TRANSPOSASE"/>
    <property type="match status" value="1"/>
</dbReference>
<dbReference type="InterPro" id="IPR002686">
    <property type="entry name" value="Transposase_17"/>
</dbReference>
<feature type="domain" description="Transposase IS200-like" evidence="1">
    <location>
        <begin position="25"/>
        <end position="91"/>
    </location>
</feature>
<dbReference type="GO" id="GO:0043565">
    <property type="term" value="F:sequence-specific DNA binding"/>
    <property type="evidence" value="ECO:0007669"/>
    <property type="project" value="TreeGrafter"/>
</dbReference>
<dbReference type="InterPro" id="IPR036515">
    <property type="entry name" value="Transposase_17_sf"/>
</dbReference>
<dbReference type="InterPro" id="IPR052715">
    <property type="entry name" value="RAYT_transposase"/>
</dbReference>
<evidence type="ECO:0000313" key="3">
    <source>
        <dbReference type="Proteomes" id="UP000249396"/>
    </source>
</evidence>
<dbReference type="AlphaFoldDB" id="A0A2W4QQR9"/>
<dbReference type="EMBL" id="QJPH01000482">
    <property type="protein sequence ID" value="PZN72579.1"/>
    <property type="molecule type" value="Genomic_DNA"/>
</dbReference>
<comment type="caution">
    <text evidence="2">The sequence shown here is derived from an EMBL/GenBank/DDBJ whole genome shotgun (WGS) entry which is preliminary data.</text>
</comment>
<evidence type="ECO:0000313" key="2">
    <source>
        <dbReference type="EMBL" id="PZN72579.1"/>
    </source>
</evidence>
<dbReference type="Proteomes" id="UP000249396">
    <property type="component" value="Unassembled WGS sequence"/>
</dbReference>
<accession>A0A2W4QQR9</accession>
<dbReference type="Pfam" id="PF01797">
    <property type="entry name" value="Y1_Tnp"/>
    <property type="match status" value="1"/>
</dbReference>
<dbReference type="GO" id="GO:0004803">
    <property type="term" value="F:transposase activity"/>
    <property type="evidence" value="ECO:0007669"/>
    <property type="project" value="InterPro"/>
</dbReference>